<keyword evidence="5" id="KW-0521">NADP</keyword>
<evidence type="ECO:0000313" key="9">
    <source>
        <dbReference type="Proteomes" id="UP001336020"/>
    </source>
</evidence>
<proteinExistence type="inferred from homology"/>
<evidence type="ECO:0000256" key="5">
    <source>
        <dbReference type="PIRNR" id="PIRNR005426"/>
    </source>
</evidence>
<protein>
    <submittedName>
        <fullName evidence="8">NADPH-dependent oxidoreductase</fullName>
    </submittedName>
</protein>
<dbReference type="Proteomes" id="UP001336020">
    <property type="component" value="Unassembled WGS sequence"/>
</dbReference>
<name>A0ABU7L8U2_9NOCA</name>
<dbReference type="EMBL" id="JAUTXY010000004">
    <property type="protein sequence ID" value="MEE2057962.1"/>
    <property type="molecule type" value="Genomic_DNA"/>
</dbReference>
<dbReference type="SUPFAM" id="SSF55469">
    <property type="entry name" value="FMN-dependent nitroreductase-like"/>
    <property type="match status" value="1"/>
</dbReference>
<evidence type="ECO:0000256" key="3">
    <source>
        <dbReference type="ARBA" id="ARBA00022643"/>
    </source>
</evidence>
<dbReference type="InterPro" id="IPR000415">
    <property type="entry name" value="Nitroreductase-like"/>
</dbReference>
<comment type="similarity">
    <text evidence="1 5">Belongs to the flavin oxidoreductase frp family.</text>
</comment>
<dbReference type="Pfam" id="PF00881">
    <property type="entry name" value="Nitroreductase"/>
    <property type="match status" value="1"/>
</dbReference>
<feature type="domain" description="Nitroreductase" evidence="7">
    <location>
        <begin position="61"/>
        <end position="214"/>
    </location>
</feature>
<evidence type="ECO:0000256" key="1">
    <source>
        <dbReference type="ARBA" id="ARBA00008366"/>
    </source>
</evidence>
<accession>A0ABU7L8U2</accession>
<keyword evidence="4 5" id="KW-0560">Oxidoreductase</keyword>
<evidence type="ECO:0000256" key="6">
    <source>
        <dbReference type="SAM" id="MobiDB-lite"/>
    </source>
</evidence>
<feature type="region of interest" description="Disordered" evidence="6">
    <location>
        <begin position="1"/>
        <end position="21"/>
    </location>
</feature>
<keyword evidence="9" id="KW-1185">Reference proteome</keyword>
<dbReference type="PANTHER" id="PTHR43425">
    <property type="entry name" value="OXYGEN-INSENSITIVE NADPH NITROREDUCTASE"/>
    <property type="match status" value="1"/>
</dbReference>
<keyword evidence="3 5" id="KW-0288">FMN</keyword>
<evidence type="ECO:0000256" key="4">
    <source>
        <dbReference type="ARBA" id="ARBA00023002"/>
    </source>
</evidence>
<evidence type="ECO:0000256" key="2">
    <source>
        <dbReference type="ARBA" id="ARBA00022630"/>
    </source>
</evidence>
<organism evidence="8 9">
    <name type="scientific">Rhodococcus artemisiae</name>
    <dbReference type="NCBI Taxonomy" id="714159"/>
    <lineage>
        <taxon>Bacteria</taxon>
        <taxon>Bacillati</taxon>
        <taxon>Actinomycetota</taxon>
        <taxon>Actinomycetes</taxon>
        <taxon>Mycobacteriales</taxon>
        <taxon>Nocardiaceae</taxon>
        <taxon>Rhodococcus</taxon>
    </lineage>
</organism>
<reference evidence="8 9" key="1">
    <citation type="submission" date="2023-07" db="EMBL/GenBank/DDBJ databases">
        <authorList>
            <person name="Girao M."/>
            <person name="Carvalho M.F."/>
        </authorList>
    </citation>
    <scope>NUCLEOTIDE SEQUENCE [LARGE SCALE GENOMIC DNA]</scope>
    <source>
        <strain evidence="8 9">YIM65754</strain>
    </source>
</reference>
<evidence type="ECO:0000313" key="8">
    <source>
        <dbReference type="EMBL" id="MEE2057962.1"/>
    </source>
</evidence>
<comment type="caution">
    <text evidence="8">The sequence shown here is derived from an EMBL/GenBank/DDBJ whole genome shotgun (WGS) entry which is preliminary data.</text>
</comment>
<evidence type="ECO:0000259" key="7">
    <source>
        <dbReference type="Pfam" id="PF00881"/>
    </source>
</evidence>
<dbReference type="PIRSF" id="PIRSF005426">
    <property type="entry name" value="Frp"/>
    <property type="match status" value="1"/>
</dbReference>
<dbReference type="Gene3D" id="3.40.109.10">
    <property type="entry name" value="NADH Oxidase"/>
    <property type="match status" value="1"/>
</dbReference>
<dbReference type="RefSeq" id="WP_330133201.1">
    <property type="nucleotide sequence ID" value="NZ_JAUTXY010000004.1"/>
</dbReference>
<dbReference type="InterPro" id="IPR016446">
    <property type="entry name" value="Flavin_OxRdtase_Frp"/>
</dbReference>
<dbReference type="CDD" id="cd02146">
    <property type="entry name" value="NfsA-like"/>
    <property type="match status" value="1"/>
</dbReference>
<gene>
    <name evidence="8" type="ORF">Q7514_10555</name>
</gene>
<dbReference type="InterPro" id="IPR029479">
    <property type="entry name" value="Nitroreductase"/>
</dbReference>
<keyword evidence="2 5" id="KW-0285">Flavoprotein</keyword>
<sequence>MTVTEHDSTSNSEGTFVDPAGAHARVQQGSVSAREAAFARRFGPGDSDGPWNDTLAVQFDHRSVRRFTGQSIDEDIVRTLVAAASSAPTSSNLQLWSVVAVTDRDRVGRLAALAGDQDAVRHAPLFLVWLADFARAERIVTARGLDLHNADYAESTLLGVIDATLAAQNAVVASESLGLGTVFIGGIRNDPEGVAEVLGLPPRVFPVVGLSVGWPDPDETAEVKPRLGFDVVCHRENYRIDEQDHGIAEYDVRAEGFYRSQGLVGSWTGRIVSRLTDPAAFGPRRGIRQALASRGFPFA</sequence>
<dbReference type="PANTHER" id="PTHR43425:SF2">
    <property type="entry name" value="OXYGEN-INSENSITIVE NADPH NITROREDUCTASE"/>
    <property type="match status" value="1"/>
</dbReference>